<comment type="cofactor">
    <cofactor evidence="2">
        <name>Mg(2+)</name>
        <dbReference type="ChEBI" id="CHEBI:18420"/>
    </cofactor>
    <text evidence="2">Binds 2 magnesium ions per subunit.</text>
</comment>
<accession>A0A2H0NDM4</accession>
<dbReference type="Pfam" id="PF01255">
    <property type="entry name" value="Prenyltransf"/>
    <property type="match status" value="1"/>
</dbReference>
<dbReference type="GO" id="GO:0000287">
    <property type="term" value="F:magnesium ion binding"/>
    <property type="evidence" value="ECO:0007669"/>
    <property type="project" value="UniProtKB-UniRule"/>
</dbReference>
<feature type="binding site" evidence="2">
    <location>
        <begin position="15"/>
        <end position="18"/>
    </location>
    <ligand>
        <name>substrate</name>
    </ligand>
</feature>
<comment type="subunit">
    <text evidence="2">Homodimer.</text>
</comment>
<dbReference type="CDD" id="cd00475">
    <property type="entry name" value="Cis_IPPS"/>
    <property type="match status" value="1"/>
</dbReference>
<dbReference type="FunFam" id="3.40.1180.10:FF:000001">
    <property type="entry name" value="(2E,6E)-farnesyl-diphosphate-specific ditrans,polycis-undecaprenyl-diphosphate synthase"/>
    <property type="match status" value="1"/>
</dbReference>
<comment type="similarity">
    <text evidence="2">Belongs to the UPP synthase family.</text>
</comment>
<protein>
    <recommendedName>
        <fullName evidence="2">Isoprenyl transferase</fullName>
        <ecNumber evidence="2">2.5.1.-</ecNumber>
    </recommendedName>
</protein>
<dbReference type="GO" id="GO:0016094">
    <property type="term" value="P:polyprenol biosynthetic process"/>
    <property type="evidence" value="ECO:0007669"/>
    <property type="project" value="TreeGrafter"/>
</dbReference>
<dbReference type="NCBIfam" id="TIGR00055">
    <property type="entry name" value="uppS"/>
    <property type="match status" value="1"/>
</dbReference>
<dbReference type="AlphaFoldDB" id="A0A2H0NDM4"/>
<evidence type="ECO:0000313" key="4">
    <source>
        <dbReference type="Proteomes" id="UP000230564"/>
    </source>
</evidence>
<dbReference type="HAMAP" id="MF_01139">
    <property type="entry name" value="ISPT"/>
    <property type="match status" value="1"/>
</dbReference>
<dbReference type="PANTHER" id="PTHR10291">
    <property type="entry name" value="DEHYDRODOLICHYL DIPHOSPHATE SYNTHASE FAMILY MEMBER"/>
    <property type="match status" value="1"/>
</dbReference>
<feature type="binding site" evidence="2">
    <location>
        <position position="14"/>
    </location>
    <ligand>
        <name>Mg(2+)</name>
        <dbReference type="ChEBI" id="CHEBI:18420"/>
    </ligand>
</feature>
<evidence type="ECO:0000256" key="1">
    <source>
        <dbReference type="ARBA" id="ARBA00022679"/>
    </source>
</evidence>
<feature type="active site" evidence="2">
    <location>
        <position position="14"/>
    </location>
</feature>
<dbReference type="GO" id="GO:0045547">
    <property type="term" value="F:ditrans,polycis-polyprenyl diphosphate synthase [(2E,6E)-farnesyl diphosphate specific] activity"/>
    <property type="evidence" value="ECO:0007669"/>
    <property type="project" value="TreeGrafter"/>
</dbReference>
<dbReference type="Gene3D" id="3.40.1180.10">
    <property type="entry name" value="Decaprenyl diphosphate synthase-like"/>
    <property type="match status" value="1"/>
</dbReference>
<feature type="active site" description="Proton acceptor" evidence="2">
    <location>
        <position position="62"/>
    </location>
</feature>
<dbReference type="InterPro" id="IPR001441">
    <property type="entry name" value="UPP_synth-like"/>
</dbReference>
<feature type="binding site" evidence="2">
    <location>
        <begin position="59"/>
        <end position="61"/>
    </location>
    <ligand>
        <name>substrate</name>
    </ligand>
</feature>
<dbReference type="InterPro" id="IPR036424">
    <property type="entry name" value="UPP_synth-like_sf"/>
</dbReference>
<sequence length="230" mass="26896">MNKNIPQHIGIIIDGNRRWAKARGLTTLQGHKKGRDRIKEIAQYAFDKGIKILTIYTFSTENWKRSEREINNLLKLFRFAIIKDLDIFLKNDIRLKIIGKVEELDKGLQKDIKAAEAKTKNNKRGLVQICFNYGGRLEITEAIRKIIKNKIKPNQITPQLIGKYLWTANVADPDLIIRTSGEQRLSGFLTWQSVYSEFFFLKKHWPDFTEKDLDKIISAYCRRKRRFGGN</sequence>
<feature type="binding site" evidence="2">
    <location>
        <position position="65"/>
    </location>
    <ligand>
        <name>substrate</name>
    </ligand>
</feature>
<keyword evidence="1 2" id="KW-0808">Transferase</keyword>
<dbReference type="EMBL" id="PCWQ01000015">
    <property type="protein sequence ID" value="PIR06255.1"/>
    <property type="molecule type" value="Genomic_DNA"/>
</dbReference>
<dbReference type="InterPro" id="IPR018520">
    <property type="entry name" value="UPP_synth-like_CS"/>
</dbReference>
<comment type="caution">
    <text evidence="3">The sequence shown here is derived from an EMBL/GenBank/DDBJ whole genome shotgun (WGS) entry which is preliminary data.</text>
</comment>
<dbReference type="EC" id="2.5.1.-" evidence="2"/>
<dbReference type="SUPFAM" id="SSF64005">
    <property type="entry name" value="Undecaprenyl diphosphate synthase"/>
    <property type="match status" value="1"/>
</dbReference>
<gene>
    <name evidence="3" type="primary">uppS</name>
    <name evidence="3" type="ORF">COV55_04430</name>
</gene>
<keyword evidence="2" id="KW-0460">Magnesium</keyword>
<dbReference type="PANTHER" id="PTHR10291:SF0">
    <property type="entry name" value="DEHYDRODOLICHYL DIPHOSPHATE SYNTHASE 2"/>
    <property type="match status" value="1"/>
</dbReference>
<feature type="binding site" evidence="2">
    <location>
        <position position="178"/>
    </location>
    <ligand>
        <name>substrate</name>
    </ligand>
</feature>
<evidence type="ECO:0000256" key="2">
    <source>
        <dbReference type="HAMAP-Rule" id="MF_01139"/>
    </source>
</evidence>
<comment type="caution">
    <text evidence="2">Lacks conserved residue(s) required for the propagation of feature annotation.</text>
</comment>
<feature type="binding site" evidence="2">
    <location>
        <begin position="184"/>
        <end position="186"/>
    </location>
    <ligand>
        <name>substrate</name>
    </ligand>
</feature>
<evidence type="ECO:0000313" key="3">
    <source>
        <dbReference type="EMBL" id="PIR06255.1"/>
    </source>
</evidence>
<dbReference type="PROSITE" id="PS01066">
    <property type="entry name" value="UPP_SYNTHASE"/>
    <property type="match status" value="1"/>
</dbReference>
<name>A0A2H0NDM4_9BACT</name>
<feature type="binding site" evidence="2">
    <location>
        <position position="197"/>
    </location>
    <ligand>
        <name>Mg(2+)</name>
        <dbReference type="ChEBI" id="CHEBI:18420"/>
    </ligand>
</feature>
<reference evidence="3 4" key="1">
    <citation type="submission" date="2017-09" db="EMBL/GenBank/DDBJ databases">
        <title>Depth-based differentiation of microbial function through sediment-hosted aquifers and enrichment of novel symbionts in the deep terrestrial subsurface.</title>
        <authorList>
            <person name="Probst A.J."/>
            <person name="Ladd B."/>
            <person name="Jarett J.K."/>
            <person name="Geller-Mcgrath D.E."/>
            <person name="Sieber C.M."/>
            <person name="Emerson J.B."/>
            <person name="Anantharaman K."/>
            <person name="Thomas B.C."/>
            <person name="Malmstrom R."/>
            <person name="Stieglmeier M."/>
            <person name="Klingl A."/>
            <person name="Woyke T."/>
            <person name="Ryan C.M."/>
            <person name="Banfield J.F."/>
        </authorList>
    </citation>
    <scope>NUCLEOTIDE SEQUENCE [LARGE SCALE GENOMIC DNA]</scope>
    <source>
        <strain evidence="3">CG11_big_fil_rev_8_21_14_0_20_36_20</strain>
    </source>
</reference>
<feature type="binding site" evidence="2">
    <location>
        <position position="63"/>
    </location>
    <ligand>
        <name>substrate</name>
    </ligand>
</feature>
<organism evidence="3 4">
    <name type="scientific">Candidatus Komeilibacteria bacterium CG11_big_fil_rev_8_21_14_0_20_36_20</name>
    <dbReference type="NCBI Taxonomy" id="1974477"/>
    <lineage>
        <taxon>Bacteria</taxon>
        <taxon>Candidatus Komeiliibacteriota</taxon>
    </lineage>
</organism>
<keyword evidence="2" id="KW-0479">Metal-binding</keyword>
<feature type="binding site" evidence="2">
    <location>
        <position position="31"/>
    </location>
    <ligand>
        <name>substrate</name>
    </ligand>
</feature>
<feature type="binding site" evidence="2">
    <location>
        <position position="19"/>
    </location>
    <ligand>
        <name>substrate</name>
    </ligand>
</feature>
<proteinExistence type="inferred from homology"/>
<dbReference type="Proteomes" id="UP000230564">
    <property type="component" value="Unassembled WGS sequence"/>
</dbReference>
<comment type="function">
    <text evidence="2">Catalyzes the condensation of isopentenyl diphosphate (IPP) with allylic pyrophosphates generating different type of terpenoids.</text>
</comment>